<organism evidence="1 2">
    <name type="scientific">Athelia psychrophila</name>
    <dbReference type="NCBI Taxonomy" id="1759441"/>
    <lineage>
        <taxon>Eukaryota</taxon>
        <taxon>Fungi</taxon>
        <taxon>Dikarya</taxon>
        <taxon>Basidiomycota</taxon>
        <taxon>Agaricomycotina</taxon>
        <taxon>Agaricomycetes</taxon>
        <taxon>Agaricomycetidae</taxon>
        <taxon>Atheliales</taxon>
        <taxon>Atheliaceae</taxon>
        <taxon>Athelia</taxon>
    </lineage>
</organism>
<gene>
    <name evidence="1" type="ORF">FIBSPDRAFT_542454</name>
</gene>
<name>A0A166J0L3_9AGAM</name>
<proteinExistence type="predicted"/>
<evidence type="ECO:0000313" key="1">
    <source>
        <dbReference type="EMBL" id="KZP20361.1"/>
    </source>
</evidence>
<dbReference type="Proteomes" id="UP000076532">
    <property type="component" value="Unassembled WGS sequence"/>
</dbReference>
<sequence>MRNAMEIEMRSRLKLEIGATSEKLRVLADSDAWEIDYCSPTSLDLNCSTCSPLASCFSPSRKWTTDVHRAMCRVQSVQPEESGVGSWESGGNGRVVVVVACGIVGSCVSEGVQHNTQYHANVQERPGTCNMVALVAGSAVEGKNPEARMRNPDLWIMAAVLVPSAEMERGRPGIAHNA</sequence>
<dbReference type="EMBL" id="KV417556">
    <property type="protein sequence ID" value="KZP20361.1"/>
    <property type="molecule type" value="Genomic_DNA"/>
</dbReference>
<evidence type="ECO:0000313" key="2">
    <source>
        <dbReference type="Proteomes" id="UP000076532"/>
    </source>
</evidence>
<reference evidence="1 2" key="1">
    <citation type="journal article" date="2016" name="Mol. Biol. Evol.">
        <title>Comparative Genomics of Early-Diverging Mushroom-Forming Fungi Provides Insights into the Origins of Lignocellulose Decay Capabilities.</title>
        <authorList>
            <person name="Nagy L.G."/>
            <person name="Riley R."/>
            <person name="Tritt A."/>
            <person name="Adam C."/>
            <person name="Daum C."/>
            <person name="Floudas D."/>
            <person name="Sun H."/>
            <person name="Yadav J.S."/>
            <person name="Pangilinan J."/>
            <person name="Larsson K.H."/>
            <person name="Matsuura K."/>
            <person name="Barry K."/>
            <person name="Labutti K."/>
            <person name="Kuo R."/>
            <person name="Ohm R.A."/>
            <person name="Bhattacharya S.S."/>
            <person name="Shirouzu T."/>
            <person name="Yoshinaga Y."/>
            <person name="Martin F.M."/>
            <person name="Grigoriev I.V."/>
            <person name="Hibbett D.S."/>
        </authorList>
    </citation>
    <scope>NUCLEOTIDE SEQUENCE [LARGE SCALE GENOMIC DNA]</scope>
    <source>
        <strain evidence="1 2">CBS 109695</strain>
    </source>
</reference>
<keyword evidence="2" id="KW-1185">Reference proteome</keyword>
<protein>
    <submittedName>
        <fullName evidence="1">Uncharacterized protein</fullName>
    </submittedName>
</protein>
<dbReference type="AlphaFoldDB" id="A0A166J0L3"/>
<accession>A0A166J0L3</accession>